<accession>B4VYV2</accession>
<gene>
    <name evidence="1" type="ORF">MC7420_3250</name>
</gene>
<name>B4VYV2_9CYAN</name>
<evidence type="ECO:0000313" key="2">
    <source>
        <dbReference type="Proteomes" id="UP000003835"/>
    </source>
</evidence>
<dbReference type="HOGENOM" id="CLU_3151604_0_0_3"/>
<dbReference type="EMBL" id="DS989861">
    <property type="protein sequence ID" value="EDX72804.1"/>
    <property type="molecule type" value="Genomic_DNA"/>
</dbReference>
<proteinExistence type="predicted"/>
<dbReference type="AlphaFoldDB" id="B4VYV2"/>
<organism evidence="1 2">
    <name type="scientific">Coleofasciculus chthonoplastes PCC 7420</name>
    <dbReference type="NCBI Taxonomy" id="118168"/>
    <lineage>
        <taxon>Bacteria</taxon>
        <taxon>Bacillati</taxon>
        <taxon>Cyanobacteriota</taxon>
        <taxon>Cyanophyceae</taxon>
        <taxon>Coleofasciculales</taxon>
        <taxon>Coleofasciculaceae</taxon>
        <taxon>Coleofasciculus</taxon>
    </lineage>
</organism>
<keyword evidence="2" id="KW-1185">Reference proteome</keyword>
<reference evidence="1 2" key="1">
    <citation type="submission" date="2008-07" db="EMBL/GenBank/DDBJ databases">
        <authorList>
            <person name="Tandeau de Marsac N."/>
            <person name="Ferriera S."/>
            <person name="Johnson J."/>
            <person name="Kravitz S."/>
            <person name="Beeson K."/>
            <person name="Sutton G."/>
            <person name="Rogers Y.-H."/>
            <person name="Friedman R."/>
            <person name="Frazier M."/>
            <person name="Venter J.C."/>
        </authorList>
    </citation>
    <scope>NUCLEOTIDE SEQUENCE [LARGE SCALE GENOMIC DNA]</scope>
    <source>
        <strain evidence="1 2">PCC 7420</strain>
    </source>
</reference>
<sequence>MRRGGFRESLVAIDDNVCAKPALTKCVRAGFTTIVFDLTQMYSNRHSG</sequence>
<dbReference type="STRING" id="118168.MC7420_3250"/>
<protein>
    <submittedName>
        <fullName evidence="1">Uncharacterized protein</fullName>
    </submittedName>
</protein>
<evidence type="ECO:0000313" key="1">
    <source>
        <dbReference type="EMBL" id="EDX72804.1"/>
    </source>
</evidence>
<dbReference type="Proteomes" id="UP000003835">
    <property type="component" value="Unassembled WGS sequence"/>
</dbReference>